<accession>A0ABV7T0J3</accession>
<dbReference type="InterPro" id="IPR011990">
    <property type="entry name" value="TPR-like_helical_dom_sf"/>
</dbReference>
<gene>
    <name evidence="1" type="ORF">ACFONA_14435</name>
</gene>
<dbReference type="SUPFAM" id="SSF48452">
    <property type="entry name" value="TPR-like"/>
    <property type="match status" value="1"/>
</dbReference>
<dbReference type="Gene3D" id="1.25.40.10">
    <property type="entry name" value="Tetratricopeptide repeat domain"/>
    <property type="match status" value="1"/>
</dbReference>
<keyword evidence="2" id="KW-1185">Reference proteome</keyword>
<protein>
    <recommendedName>
        <fullName evidence="3">Tetratricopeptide repeat protein</fullName>
    </recommendedName>
</protein>
<sequence>MIGATALAAMPGGVGASDGAKKADRKQEAALAKLQAAASAAEAGDCRKTAKLAGEVIDKDASVLPPNLRAAGYTMAASCEVALGDQANAYRHAVSGTALIESPDELWHLRLSFELEGRRYGDAVTTVEVMMQGRGAALNSVPEQWFYQMDNALKADGPKPLRRRLLAVLASGSYIPDTPAASVDPFRIRYARLLDEAGDAAAAKHTIEQIEDPSTLLDASLDPRLRKFVPADLDLRRQVELKLAELRTVMQLRSEFLGPLIYAATYLRVLGRPAEALALLDSVKSKTADPKAFIDRDKQLPWWWDARARAYTMLGRYDDEVAAYRSGAGVNENGGVNVSQTVNLAQTQVEIGRPADALDTLKVFDDAAPNASPFGIMQIRFTRACARMLLGKLAEADQDVQFVRDHEKDAPQTVTETLLCIGDLDGAAASLVRHLDDPEERASALRYVSEFDVPPVTPPPSPIVVNLPKIKARADVKAAIVRAGGARQFNIQQVSF</sequence>
<dbReference type="RefSeq" id="WP_261292773.1">
    <property type="nucleotide sequence ID" value="NZ_JANQBK010000001.1"/>
</dbReference>
<name>A0ABV7T0J3_9SPHN</name>
<dbReference type="EMBL" id="JBHRXP010000007">
    <property type="protein sequence ID" value="MFC3581367.1"/>
    <property type="molecule type" value="Genomic_DNA"/>
</dbReference>
<comment type="caution">
    <text evidence="1">The sequence shown here is derived from an EMBL/GenBank/DDBJ whole genome shotgun (WGS) entry which is preliminary data.</text>
</comment>
<evidence type="ECO:0008006" key="3">
    <source>
        <dbReference type="Google" id="ProtNLM"/>
    </source>
</evidence>
<proteinExistence type="predicted"/>
<evidence type="ECO:0000313" key="2">
    <source>
        <dbReference type="Proteomes" id="UP001595713"/>
    </source>
</evidence>
<reference evidence="2" key="1">
    <citation type="journal article" date="2019" name="Int. J. Syst. Evol. Microbiol.">
        <title>The Global Catalogue of Microorganisms (GCM) 10K type strain sequencing project: providing services to taxonomists for standard genome sequencing and annotation.</title>
        <authorList>
            <consortium name="The Broad Institute Genomics Platform"/>
            <consortium name="The Broad Institute Genome Sequencing Center for Infectious Disease"/>
            <person name="Wu L."/>
            <person name="Ma J."/>
        </authorList>
    </citation>
    <scope>NUCLEOTIDE SEQUENCE [LARGE SCALE GENOMIC DNA]</scope>
    <source>
        <strain evidence="2">KCTC 42739</strain>
    </source>
</reference>
<dbReference type="Proteomes" id="UP001595713">
    <property type="component" value="Unassembled WGS sequence"/>
</dbReference>
<evidence type="ECO:0000313" key="1">
    <source>
        <dbReference type="EMBL" id="MFC3581367.1"/>
    </source>
</evidence>
<organism evidence="1 2">
    <name type="scientific">Sphingomonas hylomeconis</name>
    <dbReference type="NCBI Taxonomy" id="1395958"/>
    <lineage>
        <taxon>Bacteria</taxon>
        <taxon>Pseudomonadati</taxon>
        <taxon>Pseudomonadota</taxon>
        <taxon>Alphaproteobacteria</taxon>
        <taxon>Sphingomonadales</taxon>
        <taxon>Sphingomonadaceae</taxon>
        <taxon>Sphingomonas</taxon>
    </lineage>
</organism>